<dbReference type="GO" id="GO:0008094">
    <property type="term" value="F:ATP-dependent activity, acting on DNA"/>
    <property type="evidence" value="ECO:0007669"/>
    <property type="project" value="TreeGrafter"/>
</dbReference>
<feature type="compositionally biased region" description="Low complexity" evidence="6">
    <location>
        <begin position="53"/>
        <end position="63"/>
    </location>
</feature>
<evidence type="ECO:0000256" key="1">
    <source>
        <dbReference type="ARBA" id="ARBA00004123"/>
    </source>
</evidence>
<comment type="caution">
    <text evidence="9">The sequence shown here is derived from an EMBL/GenBank/DDBJ whole genome shotgun (WGS) entry which is preliminary data.</text>
</comment>
<evidence type="ECO:0000256" key="3">
    <source>
        <dbReference type="ARBA" id="ARBA00022801"/>
    </source>
</evidence>
<feature type="domain" description="Helicase C-terminal" evidence="8">
    <location>
        <begin position="1405"/>
        <end position="1552"/>
    </location>
</feature>
<dbReference type="InterPro" id="IPR050628">
    <property type="entry name" value="SNF2_RAD54_helicase_TF"/>
</dbReference>
<feature type="region of interest" description="Disordered" evidence="6">
    <location>
        <begin position="592"/>
        <end position="650"/>
    </location>
</feature>
<feature type="compositionally biased region" description="Acidic residues" evidence="6">
    <location>
        <begin position="1370"/>
        <end position="1394"/>
    </location>
</feature>
<dbReference type="EMBL" id="QGMI01000027">
    <property type="protein sequence ID" value="TVY48935.1"/>
    <property type="molecule type" value="Genomic_DNA"/>
</dbReference>
<dbReference type="GO" id="GO:0016787">
    <property type="term" value="F:hydrolase activity"/>
    <property type="evidence" value="ECO:0007669"/>
    <property type="project" value="UniProtKB-KW"/>
</dbReference>
<feature type="compositionally biased region" description="Polar residues" evidence="6">
    <location>
        <begin position="64"/>
        <end position="84"/>
    </location>
</feature>
<feature type="region of interest" description="Disordered" evidence="6">
    <location>
        <begin position="15"/>
        <end position="84"/>
    </location>
</feature>
<dbReference type="InterPro" id="IPR014001">
    <property type="entry name" value="Helicase_ATP-bd"/>
</dbReference>
<dbReference type="Gene3D" id="3.40.50.10810">
    <property type="entry name" value="Tandem AAA-ATPase domain"/>
    <property type="match status" value="1"/>
</dbReference>
<comment type="subcellular location">
    <subcellularLocation>
        <location evidence="1">Nucleus</location>
    </subcellularLocation>
</comment>
<dbReference type="InterPro" id="IPR001650">
    <property type="entry name" value="Helicase_C-like"/>
</dbReference>
<dbReference type="CDD" id="cd18008">
    <property type="entry name" value="DEXDc_SHPRH-like"/>
    <property type="match status" value="1"/>
</dbReference>
<dbReference type="InterPro" id="IPR012935">
    <property type="entry name" value="NuBaID_N"/>
</dbReference>
<dbReference type="GO" id="GO:0004386">
    <property type="term" value="F:helicase activity"/>
    <property type="evidence" value="ECO:0007669"/>
    <property type="project" value="UniProtKB-KW"/>
</dbReference>
<dbReference type="GO" id="GO:0005634">
    <property type="term" value="C:nucleus"/>
    <property type="evidence" value="ECO:0007669"/>
    <property type="project" value="UniProtKB-SubCell"/>
</dbReference>
<feature type="compositionally biased region" description="Polar residues" evidence="6">
    <location>
        <begin position="476"/>
        <end position="499"/>
    </location>
</feature>
<organism evidence="9 10">
    <name type="scientific">Lachnellula occidentalis</name>
    <dbReference type="NCBI Taxonomy" id="215460"/>
    <lineage>
        <taxon>Eukaryota</taxon>
        <taxon>Fungi</taxon>
        <taxon>Dikarya</taxon>
        <taxon>Ascomycota</taxon>
        <taxon>Pezizomycotina</taxon>
        <taxon>Leotiomycetes</taxon>
        <taxon>Helotiales</taxon>
        <taxon>Lachnaceae</taxon>
        <taxon>Lachnellula</taxon>
    </lineage>
</organism>
<dbReference type="InterPro" id="IPR013909">
    <property type="entry name" value="NuBaID_C"/>
</dbReference>
<evidence type="ECO:0000256" key="2">
    <source>
        <dbReference type="ARBA" id="ARBA00022741"/>
    </source>
</evidence>
<keyword evidence="3" id="KW-0378">Hydrolase</keyword>
<feature type="region of interest" description="Disordered" evidence="6">
    <location>
        <begin position="1095"/>
        <end position="1115"/>
    </location>
</feature>
<evidence type="ECO:0000313" key="9">
    <source>
        <dbReference type="EMBL" id="TVY48935.1"/>
    </source>
</evidence>
<feature type="domain" description="Helicase ATP-binding" evidence="7">
    <location>
        <begin position="863"/>
        <end position="1049"/>
    </location>
</feature>
<dbReference type="SMART" id="SM00490">
    <property type="entry name" value="HELICc"/>
    <property type="match status" value="1"/>
</dbReference>
<dbReference type="PANTHER" id="PTHR45626:SF14">
    <property type="entry name" value="ATP-DEPENDENT DNA HELICASE (EUROFUNG)"/>
    <property type="match status" value="1"/>
</dbReference>
<keyword evidence="5" id="KW-0539">Nucleus</keyword>
<dbReference type="InterPro" id="IPR049730">
    <property type="entry name" value="SNF2/RAD54-like_C"/>
</dbReference>
<feature type="compositionally biased region" description="Polar residues" evidence="6">
    <location>
        <begin position="1620"/>
        <end position="1630"/>
    </location>
</feature>
<dbReference type="FunFam" id="3.40.50.10810:FF:000053">
    <property type="entry name" value="SNF2 family helicase/ATPase, putative"/>
    <property type="match status" value="1"/>
</dbReference>
<gene>
    <name evidence="9" type="ORF">LOCC1_G001383</name>
</gene>
<feature type="region of interest" description="Disordered" evidence="6">
    <location>
        <begin position="784"/>
        <end position="808"/>
    </location>
</feature>
<keyword evidence="10" id="KW-1185">Reference proteome</keyword>
<dbReference type="Gene3D" id="3.40.50.300">
    <property type="entry name" value="P-loop containing nucleotide triphosphate hydrolases"/>
    <property type="match status" value="2"/>
</dbReference>
<accession>A0A8H8S625</accession>
<feature type="compositionally biased region" description="Polar residues" evidence="6">
    <location>
        <begin position="624"/>
        <end position="646"/>
    </location>
</feature>
<evidence type="ECO:0000256" key="5">
    <source>
        <dbReference type="ARBA" id="ARBA00023242"/>
    </source>
</evidence>
<evidence type="ECO:0000256" key="4">
    <source>
        <dbReference type="ARBA" id="ARBA00022840"/>
    </source>
</evidence>
<feature type="compositionally biased region" description="Polar residues" evidence="6">
    <location>
        <begin position="16"/>
        <end position="31"/>
    </location>
</feature>
<proteinExistence type="predicted"/>
<dbReference type="InterPro" id="IPR000330">
    <property type="entry name" value="SNF2_N"/>
</dbReference>
<dbReference type="Pfam" id="PF07967">
    <property type="entry name" value="zf-C3HC"/>
    <property type="match status" value="1"/>
</dbReference>
<dbReference type="GO" id="GO:0008270">
    <property type="term" value="F:zinc ion binding"/>
    <property type="evidence" value="ECO:0007669"/>
    <property type="project" value="InterPro"/>
</dbReference>
<feature type="compositionally biased region" description="Basic and acidic residues" evidence="6">
    <location>
        <begin position="1631"/>
        <end position="1640"/>
    </location>
</feature>
<dbReference type="Pfam" id="PF00176">
    <property type="entry name" value="SNF2-rel_dom"/>
    <property type="match status" value="1"/>
</dbReference>
<dbReference type="PROSITE" id="PS51194">
    <property type="entry name" value="HELICASE_CTER"/>
    <property type="match status" value="1"/>
</dbReference>
<dbReference type="SMART" id="SM00487">
    <property type="entry name" value="DEXDc"/>
    <property type="match status" value="1"/>
</dbReference>
<keyword evidence="4" id="KW-0067">ATP-binding</keyword>
<feature type="region of interest" description="Disordered" evidence="6">
    <location>
        <begin position="1323"/>
        <end position="1394"/>
    </location>
</feature>
<dbReference type="CDD" id="cd18793">
    <property type="entry name" value="SF2_C_SNF"/>
    <property type="match status" value="1"/>
</dbReference>
<dbReference type="InterPro" id="IPR027417">
    <property type="entry name" value="P-loop_NTPase"/>
</dbReference>
<dbReference type="PROSITE" id="PS51192">
    <property type="entry name" value="HELICASE_ATP_BIND_1"/>
    <property type="match status" value="1"/>
</dbReference>
<dbReference type="OrthoDB" id="423559at2759"/>
<feature type="compositionally biased region" description="Basic residues" evidence="6">
    <location>
        <begin position="1256"/>
        <end position="1272"/>
    </location>
</feature>
<keyword evidence="9" id="KW-0347">Helicase</keyword>
<dbReference type="SUPFAM" id="SSF52540">
    <property type="entry name" value="P-loop containing nucleoside triphosphate hydrolases"/>
    <property type="match status" value="2"/>
</dbReference>
<dbReference type="GO" id="GO:0006281">
    <property type="term" value="P:DNA repair"/>
    <property type="evidence" value="ECO:0007669"/>
    <property type="project" value="TreeGrafter"/>
</dbReference>
<name>A0A8H8S625_9HELO</name>
<feature type="compositionally biased region" description="Acidic residues" evidence="6">
    <location>
        <begin position="1290"/>
        <end position="1304"/>
    </location>
</feature>
<dbReference type="Proteomes" id="UP000443090">
    <property type="component" value="Unassembled WGS sequence"/>
</dbReference>
<reference evidence="9 10" key="1">
    <citation type="submission" date="2018-05" db="EMBL/GenBank/DDBJ databases">
        <title>Genome sequencing and assembly of the regulated plant pathogen Lachnellula willkommii and related sister species for the development of diagnostic species identification markers.</title>
        <authorList>
            <person name="Giroux E."/>
            <person name="Bilodeau G."/>
        </authorList>
    </citation>
    <scope>NUCLEOTIDE SEQUENCE [LARGE SCALE GENOMIC DNA]</scope>
    <source>
        <strain evidence="9 10">CBS 160.35</strain>
    </source>
</reference>
<feature type="compositionally biased region" description="Basic and acidic residues" evidence="6">
    <location>
        <begin position="422"/>
        <end position="432"/>
    </location>
</feature>
<evidence type="ECO:0000259" key="7">
    <source>
        <dbReference type="PROSITE" id="PS51192"/>
    </source>
</evidence>
<feature type="compositionally biased region" description="Polar residues" evidence="6">
    <location>
        <begin position="394"/>
        <end position="404"/>
    </location>
</feature>
<feature type="region of interest" description="Disordered" evidence="6">
    <location>
        <begin position="393"/>
        <end position="501"/>
    </location>
</feature>
<feature type="region of interest" description="Disordered" evidence="6">
    <location>
        <begin position="660"/>
        <end position="679"/>
    </location>
</feature>
<evidence type="ECO:0000259" key="8">
    <source>
        <dbReference type="PROSITE" id="PS51194"/>
    </source>
</evidence>
<sequence length="1640" mass="182476">MNATKRKFNALLSGIGNKSTTSLSSKEINNASRDDLTPANDPDSQTKKRRTSNSDSISSQNTSPVTSRLLSKSSTKAMPNTKSTSLATAVVTTESPKYTPWDREQFLKRLKSFSNLTDWTPKPARVNEVEWAKRGWVCQKFERVRCCLCNVEILVKLNKKEVDGKEEPVYVAQNIEDALVDKYVELIVTSHEENCLWRKRGCDDSIFKLPLNNAEITIQALRERYNELYNRSENLPYSFNMRTPPNFDLDLVLSYLPNNFFVSPDTPKAVPPAKVNKVAFIMALFGWQGYKHERLGVQSGSVSCQACFRVLGLWIFKSKEINKAGEEVANPVVNCLDVVKEHRDYCPWRNAASQNGQKATENPNSTALAGWEIVLRVLKNDYYLRHGNEMQAARASTSVASTPVGSDAVSEIHSTLEDDEDAKSRDEKDKQRWARLRRVKSLFDTKGGKKGKRPESQGKPATTSQLADFMRGAFTPHNTLGSRENPAFLQSSPDQQQELPNLPRTIPRTIEHSQWNLQSDSGGSIKPFSISGRLSDIGDSSSLFSNTPPPPSFDFTEGIKAAHAKSPIPFVFGTSEEDYSISYPRRIKMVNERSPAKAPLKPVEPNDQAHRRESAFSKPPPSSVPQFGQPTLPNSPFSRPQPQPHFQAQPKPSALFIQPKSRPEHHRDGPAHPHLQANTTRKIVDPLLPRAPAVYNTANNYSSQSSNAPVPAPMPTVPSYTTTKSMVAPSFGSSGNVYGGFQSVNPSSNYVDLTTNQYHTSTMPDPFTFVDPAKAQEDLKALLEGVMEDEDDRPKTRSRRKRKDDEVDSLTARLKGLDVEEEKLEVASDDEEDDGTVEGIKVKLLPHQVEGLEWMTGRELGTGKKGRVPKGGILADDMGLGKTLQSIALILNNPRPLDEDVLAKRKLPSGVEKCTLVVAPLALIRQWEAEIKDKVTSSHSLRVIVHHGPQRTKRFQDLKRYDVVITTYQIMVSEFGNSSDSDTGIKVGCFGLHWYRVILDEAHTIKNRNAKATQACYALRSEYRWCLTGTPMQNNLDELQSLIKFLRIKPYDDLREFKDQISRPLKNGRGDVAIKRLHAVLKIFMKRRTKDILTKAGALNPGGKPSAPGEESTTGFKVTTRKIEKISAKFSPEERRFYERLEQRTDASIEQMMSGEKVNYASALVLLLRLRQACNHPKLVAGKLAKDSEALAGDTSSQKAKASNADVDEIADMFGALGVGSKKCEVCQLELGKQAVADGAIRCLDCEADLEDVSKKPKSRKDKKKKKKKKNVAKSEAVVRKPRNRAVITDSDDENDENEEENEEGSWIVSEAEQGSLKLGKAGGLADENAEGGGEFLDSDDDTFPDLQHIGTSKKPVKLDTSDSGSGSGSDDDEAETDSDEEVEDEFQSDSDEEAQLATMVTSTKITHLIQILGKEIAEHKFIVFSQFTSMLDLIEPFLRQKGFKFTRYDGSMRNDLREASLSKLRNDKNCRILLCSLKCGSLGLNLTAATRVVILEPFWNPFVEEQAIDRVHRLTQKIDVIVYKITIADSVEERILDLQEKKRELAKQTLEGGKGAAGKFGMQEILQLFRRDAEHAPAGLAAAQYDLGSKPRILKDGLNTNSGSSSREASQSGARKVTPPTNRPNSSSARENDVYSRRW</sequence>
<dbReference type="GO" id="GO:0005524">
    <property type="term" value="F:ATP binding"/>
    <property type="evidence" value="ECO:0007669"/>
    <property type="project" value="UniProtKB-KW"/>
</dbReference>
<dbReference type="Pfam" id="PF00271">
    <property type="entry name" value="Helicase_C"/>
    <property type="match status" value="1"/>
</dbReference>
<feature type="compositionally biased region" description="Low complexity" evidence="6">
    <location>
        <begin position="1603"/>
        <end position="1616"/>
    </location>
</feature>
<protein>
    <submittedName>
        <fullName evidence="9">Putative ATP-dependent helicase</fullName>
    </submittedName>
</protein>
<keyword evidence="2" id="KW-0547">Nucleotide-binding</keyword>
<dbReference type="InterPro" id="IPR038718">
    <property type="entry name" value="SNF2-like_sf"/>
</dbReference>
<dbReference type="Pfam" id="PF08600">
    <property type="entry name" value="NuBaID_C"/>
    <property type="match status" value="1"/>
</dbReference>
<feature type="compositionally biased region" description="Basic and acidic residues" evidence="6">
    <location>
        <begin position="661"/>
        <end position="671"/>
    </location>
</feature>
<evidence type="ECO:0000256" key="6">
    <source>
        <dbReference type="SAM" id="MobiDB-lite"/>
    </source>
</evidence>
<feature type="region of interest" description="Disordered" evidence="6">
    <location>
        <begin position="1254"/>
        <end position="1311"/>
    </location>
</feature>
<evidence type="ECO:0000313" key="10">
    <source>
        <dbReference type="Proteomes" id="UP000443090"/>
    </source>
</evidence>
<dbReference type="PANTHER" id="PTHR45626">
    <property type="entry name" value="TRANSCRIPTION TERMINATION FACTOR 2-RELATED"/>
    <property type="match status" value="1"/>
</dbReference>
<feature type="region of interest" description="Disordered" evidence="6">
    <location>
        <begin position="1594"/>
        <end position="1640"/>
    </location>
</feature>